<protein>
    <submittedName>
        <fullName evidence="2">Uncharacterized protein</fullName>
    </submittedName>
</protein>
<evidence type="ECO:0000313" key="3">
    <source>
        <dbReference type="Proteomes" id="UP000596742"/>
    </source>
</evidence>
<keyword evidence="3" id="KW-1185">Reference proteome</keyword>
<evidence type="ECO:0000256" key="1">
    <source>
        <dbReference type="SAM" id="MobiDB-lite"/>
    </source>
</evidence>
<organism evidence="2 3">
    <name type="scientific">Mytilus galloprovincialis</name>
    <name type="common">Mediterranean mussel</name>
    <dbReference type="NCBI Taxonomy" id="29158"/>
    <lineage>
        <taxon>Eukaryota</taxon>
        <taxon>Metazoa</taxon>
        <taxon>Spiralia</taxon>
        <taxon>Lophotrochozoa</taxon>
        <taxon>Mollusca</taxon>
        <taxon>Bivalvia</taxon>
        <taxon>Autobranchia</taxon>
        <taxon>Pteriomorphia</taxon>
        <taxon>Mytilida</taxon>
        <taxon>Mytiloidea</taxon>
        <taxon>Mytilidae</taxon>
        <taxon>Mytilinae</taxon>
        <taxon>Mytilus</taxon>
    </lineage>
</organism>
<name>A0A8B6BLG9_MYTGA</name>
<feature type="region of interest" description="Disordered" evidence="1">
    <location>
        <begin position="26"/>
        <end position="135"/>
    </location>
</feature>
<dbReference type="Proteomes" id="UP000596742">
    <property type="component" value="Unassembled WGS sequence"/>
</dbReference>
<feature type="compositionally biased region" description="Basic and acidic residues" evidence="1">
    <location>
        <begin position="99"/>
        <end position="115"/>
    </location>
</feature>
<feature type="compositionally biased region" description="Acidic residues" evidence="1">
    <location>
        <begin position="67"/>
        <end position="98"/>
    </location>
</feature>
<sequence>MSDQIKKAMKEGFVTTSEEMKKVVEDIKSKNKRYQTKEHPSEKSKKKEVEPQKQNTDMRQAVINPDADGDVPALEDEVVEEDKEDEGEDAEKEDSSEEEVVRVKEPRNREKPKTQEKKRKSTTEMAQEAYERYLDDSDRGRPLEAKMMRCMEFFLDM</sequence>
<comment type="caution">
    <text evidence="2">The sequence shown here is derived from an EMBL/GenBank/DDBJ whole genome shotgun (WGS) entry which is preliminary data.</text>
</comment>
<accession>A0A8B6BLG9</accession>
<reference evidence="2" key="1">
    <citation type="submission" date="2018-11" db="EMBL/GenBank/DDBJ databases">
        <authorList>
            <person name="Alioto T."/>
            <person name="Alioto T."/>
        </authorList>
    </citation>
    <scope>NUCLEOTIDE SEQUENCE</scope>
</reference>
<gene>
    <name evidence="2" type="ORF">MGAL_10B061389</name>
</gene>
<evidence type="ECO:0000313" key="2">
    <source>
        <dbReference type="EMBL" id="VDH92071.1"/>
    </source>
</evidence>
<feature type="compositionally biased region" description="Basic and acidic residues" evidence="1">
    <location>
        <begin position="26"/>
        <end position="51"/>
    </location>
</feature>
<proteinExistence type="predicted"/>
<dbReference type="AlphaFoldDB" id="A0A8B6BLG9"/>
<dbReference type="EMBL" id="UYJE01000300">
    <property type="protein sequence ID" value="VDH92071.1"/>
    <property type="molecule type" value="Genomic_DNA"/>
</dbReference>